<feature type="region of interest" description="Disordered" evidence="2">
    <location>
        <begin position="275"/>
        <end position="355"/>
    </location>
</feature>
<dbReference type="AlphaFoldDB" id="A0A067MBP6"/>
<keyword evidence="4" id="KW-1185">Reference proteome</keyword>
<feature type="region of interest" description="Disordered" evidence="2">
    <location>
        <begin position="111"/>
        <end position="139"/>
    </location>
</feature>
<dbReference type="Proteomes" id="UP000027195">
    <property type="component" value="Unassembled WGS sequence"/>
</dbReference>
<feature type="coiled-coil region" evidence="1">
    <location>
        <begin position="362"/>
        <end position="410"/>
    </location>
</feature>
<proteinExistence type="predicted"/>
<evidence type="ECO:0000313" key="3">
    <source>
        <dbReference type="EMBL" id="KDQ09016.1"/>
    </source>
</evidence>
<organism evidence="3 4">
    <name type="scientific">Botryobasidium botryosum (strain FD-172 SS1)</name>
    <dbReference type="NCBI Taxonomy" id="930990"/>
    <lineage>
        <taxon>Eukaryota</taxon>
        <taxon>Fungi</taxon>
        <taxon>Dikarya</taxon>
        <taxon>Basidiomycota</taxon>
        <taxon>Agaricomycotina</taxon>
        <taxon>Agaricomycetes</taxon>
        <taxon>Cantharellales</taxon>
        <taxon>Botryobasidiaceae</taxon>
        <taxon>Botryobasidium</taxon>
    </lineage>
</organism>
<feature type="compositionally biased region" description="Basic residues" evidence="2">
    <location>
        <begin position="300"/>
        <end position="315"/>
    </location>
</feature>
<evidence type="ECO:0000313" key="4">
    <source>
        <dbReference type="Proteomes" id="UP000027195"/>
    </source>
</evidence>
<evidence type="ECO:0000256" key="2">
    <source>
        <dbReference type="SAM" id="MobiDB-lite"/>
    </source>
</evidence>
<accession>A0A067MBP6</accession>
<sequence>MGPKFDIREATVRWGASMQFLIDTLKQPPDWDKDAKGDILKWCRKVKNENDNASAICDRMLKQGYQAPVNTDVQEQVKDVVARLAKLDKRSTKKIALSRGSHMLEQSAQLAREVAGTSAPSDEARGARASGSRETQDVEEAGRLITREGMEVLEHRGLTIAVVRDGVAHYHLPCKNCGSKSTAVCEGHPFGPCRGCAENRLPCEYAIRGEQPSHTPQLAEITPAAGGTGKIAKDGAGVKLNAQTIRAHGANRELADEWLRLESILRIGYSTYNEKRSTEKQEVLRRIHAPEPPAEPPKKTASKFSKKKRNTKTKGARGAQPKGGVTKRTRKKKTAVEDKQPRPPPTKATATEVKEKADFSELKALREELNVAKTALIREQETVFAQQDHSNRLQKQVDDLTLELGSLRRAIQRVGDSRREEPRPGSFY</sequence>
<dbReference type="EMBL" id="KL198083">
    <property type="protein sequence ID" value="KDQ09016.1"/>
    <property type="molecule type" value="Genomic_DNA"/>
</dbReference>
<gene>
    <name evidence="3" type="ORF">BOTBODRAFT_58932</name>
</gene>
<feature type="compositionally biased region" description="Basic and acidic residues" evidence="2">
    <location>
        <begin position="275"/>
        <end position="289"/>
    </location>
</feature>
<dbReference type="HOGENOM" id="CLU_640911_0_0_1"/>
<reference evidence="4" key="1">
    <citation type="journal article" date="2014" name="Proc. Natl. Acad. Sci. U.S.A.">
        <title>Extensive sampling of basidiomycete genomes demonstrates inadequacy of the white-rot/brown-rot paradigm for wood decay fungi.</title>
        <authorList>
            <person name="Riley R."/>
            <person name="Salamov A.A."/>
            <person name="Brown D.W."/>
            <person name="Nagy L.G."/>
            <person name="Floudas D."/>
            <person name="Held B.W."/>
            <person name="Levasseur A."/>
            <person name="Lombard V."/>
            <person name="Morin E."/>
            <person name="Otillar R."/>
            <person name="Lindquist E.A."/>
            <person name="Sun H."/>
            <person name="LaButti K.M."/>
            <person name="Schmutz J."/>
            <person name="Jabbour D."/>
            <person name="Luo H."/>
            <person name="Baker S.E."/>
            <person name="Pisabarro A.G."/>
            <person name="Walton J.D."/>
            <person name="Blanchette R.A."/>
            <person name="Henrissat B."/>
            <person name="Martin F."/>
            <person name="Cullen D."/>
            <person name="Hibbett D.S."/>
            <person name="Grigoriev I.V."/>
        </authorList>
    </citation>
    <scope>NUCLEOTIDE SEQUENCE [LARGE SCALE GENOMIC DNA]</scope>
    <source>
        <strain evidence="4">FD-172 SS1</strain>
    </source>
</reference>
<keyword evidence="1" id="KW-0175">Coiled coil</keyword>
<dbReference type="InParanoid" id="A0A067MBP6"/>
<protein>
    <submittedName>
        <fullName evidence="3">Uncharacterized protein</fullName>
    </submittedName>
</protein>
<name>A0A067MBP6_BOTB1</name>
<evidence type="ECO:0000256" key="1">
    <source>
        <dbReference type="SAM" id="Coils"/>
    </source>
</evidence>